<reference evidence="3" key="2">
    <citation type="submission" date="2015-01" db="EMBL/GenBank/DDBJ databases">
        <title>Evolutionary Origins and Diversification of the Mycorrhizal Mutualists.</title>
        <authorList>
            <consortium name="DOE Joint Genome Institute"/>
            <consortium name="Mycorrhizal Genomics Consortium"/>
            <person name="Kohler A."/>
            <person name="Kuo A."/>
            <person name="Nagy L.G."/>
            <person name="Floudas D."/>
            <person name="Copeland A."/>
            <person name="Barry K.W."/>
            <person name="Cichocki N."/>
            <person name="Veneault-Fourrey C."/>
            <person name="LaButti K."/>
            <person name="Lindquist E.A."/>
            <person name="Lipzen A."/>
            <person name="Lundell T."/>
            <person name="Morin E."/>
            <person name="Murat C."/>
            <person name="Riley R."/>
            <person name="Ohm R."/>
            <person name="Sun H."/>
            <person name="Tunlid A."/>
            <person name="Henrissat B."/>
            <person name="Grigoriev I.V."/>
            <person name="Hibbett D.S."/>
            <person name="Martin F."/>
        </authorList>
    </citation>
    <scope>NUCLEOTIDE SEQUENCE [LARGE SCALE GENOMIC DNA]</scope>
    <source>
        <strain evidence="3">F 1598</strain>
    </source>
</reference>
<evidence type="ECO:0000256" key="1">
    <source>
        <dbReference type="SAM" id="MobiDB-lite"/>
    </source>
</evidence>
<dbReference type="Proteomes" id="UP000054166">
    <property type="component" value="Unassembled WGS sequence"/>
</dbReference>
<evidence type="ECO:0000313" key="2">
    <source>
        <dbReference type="EMBL" id="KIM85462.1"/>
    </source>
</evidence>
<feature type="compositionally biased region" description="Polar residues" evidence="1">
    <location>
        <begin position="105"/>
        <end position="114"/>
    </location>
</feature>
<proteinExistence type="predicted"/>
<protein>
    <submittedName>
        <fullName evidence="2">Uncharacterized protein</fullName>
    </submittedName>
</protein>
<organism evidence="2 3">
    <name type="scientific">Piloderma croceum (strain F 1598)</name>
    <dbReference type="NCBI Taxonomy" id="765440"/>
    <lineage>
        <taxon>Eukaryota</taxon>
        <taxon>Fungi</taxon>
        <taxon>Dikarya</taxon>
        <taxon>Basidiomycota</taxon>
        <taxon>Agaricomycotina</taxon>
        <taxon>Agaricomycetes</taxon>
        <taxon>Agaricomycetidae</taxon>
        <taxon>Atheliales</taxon>
        <taxon>Atheliaceae</taxon>
        <taxon>Piloderma</taxon>
    </lineage>
</organism>
<reference evidence="2 3" key="1">
    <citation type="submission" date="2014-04" db="EMBL/GenBank/DDBJ databases">
        <authorList>
            <consortium name="DOE Joint Genome Institute"/>
            <person name="Kuo A."/>
            <person name="Tarkka M."/>
            <person name="Buscot F."/>
            <person name="Kohler A."/>
            <person name="Nagy L.G."/>
            <person name="Floudas D."/>
            <person name="Copeland A."/>
            <person name="Barry K.W."/>
            <person name="Cichocki N."/>
            <person name="Veneault-Fourrey C."/>
            <person name="LaButti K."/>
            <person name="Lindquist E.A."/>
            <person name="Lipzen A."/>
            <person name="Lundell T."/>
            <person name="Morin E."/>
            <person name="Murat C."/>
            <person name="Sun H."/>
            <person name="Tunlid A."/>
            <person name="Henrissat B."/>
            <person name="Grigoriev I.V."/>
            <person name="Hibbett D.S."/>
            <person name="Martin F."/>
            <person name="Nordberg H.P."/>
            <person name="Cantor M.N."/>
            <person name="Hua S.X."/>
        </authorList>
    </citation>
    <scope>NUCLEOTIDE SEQUENCE [LARGE SCALE GENOMIC DNA]</scope>
    <source>
        <strain evidence="2 3">F 1598</strain>
    </source>
</reference>
<sequence length="385" mass="43108">MLLPSTAVSNGSVLMSIALSSPHNCFYTLICIHPEHILCRECFSVWPADKTCPRCHIEDALDRLSTSGANEHALDRLVQMFCLKTKELLTAKQDILLPESFPTSALEKSSSTSDDGVHKYKGNDMASGSSKIRIASTGGQKRKATTYGSSTRVDSDDEMQAPSDARKRQRTTATPDVDCAITINMDKERVLLRKTDKTQLDKTYVDLESRDKTYKQRLAAMKQQSEEVAKKAKDISSETAGAARRQADRIKGLVADLNNQYIKLAAAKKTIQEFKSRAEEDKVALRKAEKRAIEFEAWGRQTKAHYQDIIRQMEANRPRSGTATRSSSHAREYLKELPTLRPVQALDDLDDDETNLGTPKKRRESAPIIMTPLKIFEQPHRPPSA</sequence>
<dbReference type="AlphaFoldDB" id="A0A0C3C6Z7"/>
<dbReference type="InParanoid" id="A0A0C3C6Z7"/>
<dbReference type="EMBL" id="KN832985">
    <property type="protein sequence ID" value="KIM85462.1"/>
    <property type="molecule type" value="Genomic_DNA"/>
</dbReference>
<keyword evidence="3" id="KW-1185">Reference proteome</keyword>
<feature type="region of interest" description="Disordered" evidence="1">
    <location>
        <begin position="315"/>
        <end position="370"/>
    </location>
</feature>
<dbReference type="HOGENOM" id="CLU_717882_0_0_1"/>
<gene>
    <name evidence="2" type="ORF">PILCRDRAFT_817488</name>
</gene>
<feature type="region of interest" description="Disordered" evidence="1">
    <location>
        <begin position="105"/>
        <end position="173"/>
    </location>
</feature>
<accession>A0A0C3C6Z7</accession>
<evidence type="ECO:0000313" key="3">
    <source>
        <dbReference type="Proteomes" id="UP000054166"/>
    </source>
</evidence>
<name>A0A0C3C6Z7_PILCF</name>